<dbReference type="PANTHER" id="PTHR39398:SF1">
    <property type="entry name" value="CSN8_PSMD8_EIF3K DOMAIN-CONTAINING PROTEIN"/>
    <property type="match status" value="1"/>
</dbReference>
<dbReference type="OrthoDB" id="2100128at2759"/>
<feature type="compositionally biased region" description="Gly residues" evidence="1">
    <location>
        <begin position="1"/>
        <end position="11"/>
    </location>
</feature>
<dbReference type="AlphaFoldDB" id="A0A9P9BR70"/>
<accession>A0A9P9BR70</accession>
<dbReference type="EMBL" id="JAGTJQ010000008">
    <property type="protein sequence ID" value="KAH7026607.1"/>
    <property type="molecule type" value="Genomic_DNA"/>
</dbReference>
<sequence>MRGRGGGGSGRGSEPWRRGGSRPPPGSSRGRGRTPSAPWSRLKPVELDPLEALGLPSKGDNRLLDFKTQERYYTKIVERYMAFCSDAGERDELLRRFASLSMTSGVLNHASSINSEEHAKSLSDVLSALRKLREGILASKRVDNFSIQAYLFCIRLAILAKHPESYHAAMLHLLKRIHPVHNMTTVETHEVVGYLILDTACRRGNLAEAYAVRSRYKFRDTKIDAVLDALAHDNYIEFNRLRGHVDGHRARLLEYAEDGMRRHSLKCFGKTYLSVDLGYLEKCAGSKWASLAANDGVGWELEGDKVVIKRVRAK</sequence>
<evidence type="ECO:0000313" key="2">
    <source>
        <dbReference type="EMBL" id="KAH7026607.1"/>
    </source>
</evidence>
<gene>
    <name evidence="2" type="ORF">B0I36DRAFT_376307</name>
</gene>
<dbReference type="PANTHER" id="PTHR39398">
    <property type="entry name" value="YALI0F14311P"/>
    <property type="match status" value="1"/>
</dbReference>
<organism evidence="2 3">
    <name type="scientific">Microdochium trichocladiopsis</name>
    <dbReference type="NCBI Taxonomy" id="1682393"/>
    <lineage>
        <taxon>Eukaryota</taxon>
        <taxon>Fungi</taxon>
        <taxon>Dikarya</taxon>
        <taxon>Ascomycota</taxon>
        <taxon>Pezizomycotina</taxon>
        <taxon>Sordariomycetes</taxon>
        <taxon>Xylariomycetidae</taxon>
        <taxon>Xylariales</taxon>
        <taxon>Microdochiaceae</taxon>
        <taxon>Microdochium</taxon>
    </lineage>
</organism>
<comment type="caution">
    <text evidence="2">The sequence shown here is derived from an EMBL/GenBank/DDBJ whole genome shotgun (WGS) entry which is preliminary data.</text>
</comment>
<dbReference type="Proteomes" id="UP000756346">
    <property type="component" value="Unassembled WGS sequence"/>
</dbReference>
<dbReference type="GeneID" id="70189987"/>
<proteinExistence type="predicted"/>
<reference evidence="2" key="1">
    <citation type="journal article" date="2021" name="Nat. Commun.">
        <title>Genetic determinants of endophytism in the Arabidopsis root mycobiome.</title>
        <authorList>
            <person name="Mesny F."/>
            <person name="Miyauchi S."/>
            <person name="Thiergart T."/>
            <person name="Pickel B."/>
            <person name="Atanasova L."/>
            <person name="Karlsson M."/>
            <person name="Huettel B."/>
            <person name="Barry K.W."/>
            <person name="Haridas S."/>
            <person name="Chen C."/>
            <person name="Bauer D."/>
            <person name="Andreopoulos W."/>
            <person name="Pangilinan J."/>
            <person name="LaButti K."/>
            <person name="Riley R."/>
            <person name="Lipzen A."/>
            <person name="Clum A."/>
            <person name="Drula E."/>
            <person name="Henrissat B."/>
            <person name="Kohler A."/>
            <person name="Grigoriev I.V."/>
            <person name="Martin F.M."/>
            <person name="Hacquard S."/>
        </authorList>
    </citation>
    <scope>NUCLEOTIDE SEQUENCE</scope>
    <source>
        <strain evidence="2">MPI-CAGE-CH-0230</strain>
    </source>
</reference>
<dbReference type="RefSeq" id="XP_046009824.1">
    <property type="nucleotide sequence ID" value="XM_046160441.1"/>
</dbReference>
<evidence type="ECO:0000256" key="1">
    <source>
        <dbReference type="SAM" id="MobiDB-lite"/>
    </source>
</evidence>
<name>A0A9P9BR70_9PEZI</name>
<keyword evidence="3" id="KW-1185">Reference proteome</keyword>
<feature type="region of interest" description="Disordered" evidence="1">
    <location>
        <begin position="1"/>
        <end position="43"/>
    </location>
</feature>
<evidence type="ECO:0000313" key="3">
    <source>
        <dbReference type="Proteomes" id="UP000756346"/>
    </source>
</evidence>
<protein>
    <submittedName>
        <fullName evidence="2">Uncharacterized protein</fullName>
    </submittedName>
</protein>